<dbReference type="InterPro" id="IPR012349">
    <property type="entry name" value="Split_barrel_FMN-bd"/>
</dbReference>
<dbReference type="PANTHER" id="PTHR34818:SF1">
    <property type="entry name" value="PROTEIN BLI-3"/>
    <property type="match status" value="1"/>
</dbReference>
<dbReference type="Pfam" id="PF16242">
    <property type="entry name" value="Pyrid_ox_like"/>
    <property type="match status" value="1"/>
</dbReference>
<gene>
    <name evidence="2" type="ORF">SAMN05192530_105242</name>
</gene>
<name>A0A1H0IN97_9HYPH</name>
<proteinExistence type="predicted"/>
<dbReference type="Gene3D" id="2.30.110.10">
    <property type="entry name" value="Electron Transport, Fmn-binding Protein, Chain A"/>
    <property type="match status" value="1"/>
</dbReference>
<dbReference type="AlphaFoldDB" id="A0A1H0IN97"/>
<dbReference type="OrthoDB" id="1432662at2"/>
<dbReference type="InterPro" id="IPR038725">
    <property type="entry name" value="YdaG_split_barrel_FMN-bd"/>
</dbReference>
<dbReference type="PANTHER" id="PTHR34818">
    <property type="entry name" value="PROTEIN BLI-3"/>
    <property type="match status" value="1"/>
</dbReference>
<dbReference type="SUPFAM" id="SSF50475">
    <property type="entry name" value="FMN-binding split barrel"/>
    <property type="match status" value="1"/>
</dbReference>
<dbReference type="RefSeq" id="WP_090673871.1">
    <property type="nucleotide sequence ID" value="NZ_FNIT01000005.1"/>
</dbReference>
<feature type="domain" description="General stress protein FMN-binding split barrel" evidence="1">
    <location>
        <begin position="6"/>
        <end position="145"/>
    </location>
</feature>
<keyword evidence="3" id="KW-1185">Reference proteome</keyword>
<sequence length="159" mass="18043">MAEQPTEKFWKMIEDFDACMVTTRDGGKLRSRPMAPRVSRERSEILFITDRNSHKVDEVDADNQVACTFTSKNEYVAVSGTASVTQDRARIDEIWDAQVEAWMPQGKDSPDVAVLVIRPTQAEIWDVTSNKLTQAYEFAKAYLGDKPQPDTTENVKVRL</sequence>
<dbReference type="Proteomes" id="UP000198793">
    <property type="component" value="Unassembled WGS sequence"/>
</dbReference>
<accession>A0A1H0IN97</accession>
<evidence type="ECO:0000259" key="1">
    <source>
        <dbReference type="Pfam" id="PF16242"/>
    </source>
</evidence>
<dbReference type="EMBL" id="FNIT01000005">
    <property type="protein sequence ID" value="SDO32856.1"/>
    <property type="molecule type" value="Genomic_DNA"/>
</dbReference>
<dbReference type="InterPro" id="IPR052917">
    <property type="entry name" value="Stress-Dev_Protein"/>
</dbReference>
<evidence type="ECO:0000313" key="2">
    <source>
        <dbReference type="EMBL" id="SDO32856.1"/>
    </source>
</evidence>
<evidence type="ECO:0000313" key="3">
    <source>
        <dbReference type="Proteomes" id="UP000198793"/>
    </source>
</evidence>
<dbReference type="STRING" id="1166073.SAMN05192530_105242"/>
<organism evidence="2 3">
    <name type="scientific">Aureimonas jatrophae</name>
    <dbReference type="NCBI Taxonomy" id="1166073"/>
    <lineage>
        <taxon>Bacteria</taxon>
        <taxon>Pseudomonadati</taxon>
        <taxon>Pseudomonadota</taxon>
        <taxon>Alphaproteobacteria</taxon>
        <taxon>Hyphomicrobiales</taxon>
        <taxon>Aurantimonadaceae</taxon>
        <taxon>Aureimonas</taxon>
    </lineage>
</organism>
<protein>
    <submittedName>
        <fullName evidence="2">General stress protein 26</fullName>
    </submittedName>
</protein>
<reference evidence="2 3" key="1">
    <citation type="submission" date="2016-10" db="EMBL/GenBank/DDBJ databases">
        <authorList>
            <person name="de Groot N.N."/>
        </authorList>
    </citation>
    <scope>NUCLEOTIDE SEQUENCE [LARGE SCALE GENOMIC DNA]</scope>
    <source>
        <strain evidence="3">L7-484,KACC 16230,DSM 25025</strain>
    </source>
</reference>